<accession>A0A061I7R4</accession>
<keyword evidence="4" id="KW-0597">Phosphoprotein</keyword>
<comment type="similarity">
    <text evidence="2">Belongs to the RSRP family.</text>
</comment>
<dbReference type="EMBL" id="KE675806">
    <property type="protein sequence ID" value="ERE74722.1"/>
    <property type="molecule type" value="Genomic_DNA"/>
</dbReference>
<comment type="function">
    <text evidence="6">Probably acts as a spliceosomal factor that contributes to spliceosome assembly and regulates the isoform switching of proteins such as PARP6.</text>
</comment>
<organism evidence="8 9">
    <name type="scientific">Cricetulus griseus</name>
    <name type="common">Chinese hamster</name>
    <name type="synonym">Cricetulus barabensis griseus</name>
    <dbReference type="NCBI Taxonomy" id="10029"/>
    <lineage>
        <taxon>Eukaryota</taxon>
        <taxon>Metazoa</taxon>
        <taxon>Chordata</taxon>
        <taxon>Craniata</taxon>
        <taxon>Vertebrata</taxon>
        <taxon>Euteleostomi</taxon>
        <taxon>Mammalia</taxon>
        <taxon>Eutheria</taxon>
        <taxon>Euarchontoglires</taxon>
        <taxon>Glires</taxon>
        <taxon>Rodentia</taxon>
        <taxon>Myomorpha</taxon>
        <taxon>Muroidea</taxon>
        <taxon>Cricetidae</taxon>
        <taxon>Cricetinae</taxon>
        <taxon>Cricetulus</taxon>
    </lineage>
</organism>
<evidence type="ECO:0000313" key="9">
    <source>
        <dbReference type="Proteomes" id="UP000030759"/>
    </source>
</evidence>
<dbReference type="PANTHER" id="PTHR47622">
    <property type="entry name" value="ARGININE/SERINE-RICH PROTEIN 1"/>
    <property type="match status" value="1"/>
</dbReference>
<evidence type="ECO:0000256" key="5">
    <source>
        <dbReference type="ARBA" id="ARBA00023242"/>
    </source>
</evidence>
<evidence type="ECO:0000256" key="1">
    <source>
        <dbReference type="ARBA" id="ARBA00004123"/>
    </source>
</evidence>
<dbReference type="GO" id="GO:0005634">
    <property type="term" value="C:nucleus"/>
    <property type="evidence" value="ECO:0007669"/>
    <property type="project" value="UniProtKB-SubCell"/>
</dbReference>
<evidence type="ECO:0000256" key="4">
    <source>
        <dbReference type="ARBA" id="ARBA00022553"/>
    </source>
</evidence>
<dbReference type="InterPro" id="IPR029656">
    <property type="entry name" value="RSRP1"/>
</dbReference>
<evidence type="ECO:0000256" key="2">
    <source>
        <dbReference type="ARBA" id="ARBA00009534"/>
    </source>
</evidence>
<dbReference type="Proteomes" id="UP000030759">
    <property type="component" value="Unassembled WGS sequence"/>
</dbReference>
<reference evidence="9" key="1">
    <citation type="journal article" date="2013" name="Nat. Biotechnol.">
        <title>Chinese hamster genome sequenced from sorted chromosomes.</title>
        <authorList>
            <person name="Brinkrolf K."/>
            <person name="Rupp O."/>
            <person name="Laux H."/>
            <person name="Kollin F."/>
            <person name="Ernst W."/>
            <person name="Linke B."/>
            <person name="Kofler R."/>
            <person name="Romand S."/>
            <person name="Hesse F."/>
            <person name="Budach W.E."/>
            <person name="Galosy S."/>
            <person name="Muller D."/>
            <person name="Noll T."/>
            <person name="Wienberg J."/>
            <person name="Jostock T."/>
            <person name="Leonard M."/>
            <person name="Grillari J."/>
            <person name="Tauch A."/>
            <person name="Goesmann A."/>
            <person name="Helk B."/>
            <person name="Mott J.E."/>
            <person name="Puhler A."/>
            <person name="Borth N."/>
        </authorList>
    </citation>
    <scope>NUCLEOTIDE SEQUENCE [LARGE SCALE GENOMIC DNA]</scope>
    <source>
        <strain evidence="9">17A/GY</strain>
    </source>
</reference>
<name>A0A061I7R4_CRIGR</name>
<evidence type="ECO:0000313" key="8">
    <source>
        <dbReference type="EMBL" id="ERE74722.1"/>
    </source>
</evidence>
<protein>
    <recommendedName>
        <fullName evidence="3">Arginine/serine-rich protein 1</fullName>
    </recommendedName>
</protein>
<feature type="compositionally biased region" description="Basic and acidic residues" evidence="7">
    <location>
        <begin position="41"/>
        <end position="62"/>
    </location>
</feature>
<feature type="region of interest" description="Disordered" evidence="7">
    <location>
        <begin position="33"/>
        <end position="62"/>
    </location>
</feature>
<proteinExistence type="inferred from homology"/>
<dbReference type="AlphaFoldDB" id="A0A061I7R4"/>
<gene>
    <name evidence="8" type="ORF">H671_4g13210</name>
</gene>
<evidence type="ECO:0000256" key="6">
    <source>
        <dbReference type="ARBA" id="ARBA00034666"/>
    </source>
</evidence>
<sequence length="119" mass="12859">MELLEIAKANAAKANLDLPVSLQTVAKETSQRAAVLSSGAKMEEHSEKQAEDETKNHSEKFSTQRNIVFSSSNSIAKPLQKTAKAAAEDTSSRSPKIDKKKVLKDCGYLCKGKLRAGVP</sequence>
<dbReference type="PANTHER" id="PTHR47622:SF1">
    <property type="entry name" value="ARGININE_SERINE-RICH PROTEIN 1"/>
    <property type="match status" value="1"/>
</dbReference>
<comment type="subcellular location">
    <subcellularLocation>
        <location evidence="1">Nucleus</location>
    </subcellularLocation>
</comment>
<dbReference type="Pfam" id="PF17069">
    <property type="entry name" value="RSRP"/>
    <property type="match status" value="1"/>
</dbReference>
<evidence type="ECO:0000256" key="7">
    <source>
        <dbReference type="SAM" id="MobiDB-lite"/>
    </source>
</evidence>
<evidence type="ECO:0000256" key="3">
    <source>
        <dbReference type="ARBA" id="ARBA00018147"/>
    </source>
</evidence>
<keyword evidence="5" id="KW-0539">Nucleus</keyword>